<dbReference type="PANTHER" id="PTHR38846:SF1">
    <property type="entry name" value="C3H1-TYPE DOMAIN-CONTAINING PROTEIN"/>
    <property type="match status" value="1"/>
</dbReference>
<feature type="non-terminal residue" evidence="1">
    <location>
        <position position="148"/>
    </location>
</feature>
<dbReference type="AlphaFoldDB" id="A0A074WSP2"/>
<evidence type="ECO:0000313" key="2">
    <source>
        <dbReference type="Proteomes" id="UP000027730"/>
    </source>
</evidence>
<accession>A0A074WSP2</accession>
<protein>
    <submittedName>
        <fullName evidence="1">Uncharacterized protein</fullName>
    </submittedName>
</protein>
<dbReference type="GeneID" id="25408045"/>
<name>A0A074WSP2_9PEZI</name>
<sequence length="148" mass="17655">MSTTFISYFDRYPEFDHHPRRSIRDEFNRLAKSLKWDRAESARQRANCYNDELEGHFALLGITEKLERLQYLCDELGVEPRRTVAKCKRILKKTHVNLVDLMDSRRNNTKVEKFKTLEELKKYTKNTGKIYPLEFAKGDVVETLLRRI</sequence>
<organism evidence="1 2">
    <name type="scientific">Aureobasidium namibiae CBS 147.97</name>
    <dbReference type="NCBI Taxonomy" id="1043004"/>
    <lineage>
        <taxon>Eukaryota</taxon>
        <taxon>Fungi</taxon>
        <taxon>Dikarya</taxon>
        <taxon>Ascomycota</taxon>
        <taxon>Pezizomycotina</taxon>
        <taxon>Dothideomycetes</taxon>
        <taxon>Dothideomycetidae</taxon>
        <taxon>Dothideales</taxon>
        <taxon>Saccotheciaceae</taxon>
        <taxon>Aureobasidium</taxon>
    </lineage>
</organism>
<dbReference type="EMBL" id="KL584710">
    <property type="protein sequence ID" value="KEQ72787.1"/>
    <property type="molecule type" value="Genomic_DNA"/>
</dbReference>
<dbReference type="HOGENOM" id="CLU_053382_2_2_1"/>
<dbReference type="PANTHER" id="PTHR38846">
    <property type="entry name" value="C3H1-TYPE DOMAIN-CONTAINING PROTEIN"/>
    <property type="match status" value="1"/>
</dbReference>
<dbReference type="STRING" id="1043004.A0A074WSP2"/>
<reference evidence="1 2" key="1">
    <citation type="journal article" date="2014" name="BMC Genomics">
        <title>Genome sequencing of four Aureobasidium pullulans varieties: biotechnological potential, stress tolerance, and description of new species.</title>
        <authorList>
            <person name="Gostin Ar C."/>
            <person name="Ohm R.A."/>
            <person name="Kogej T."/>
            <person name="Sonjak S."/>
            <person name="Turk M."/>
            <person name="Zajc J."/>
            <person name="Zalar P."/>
            <person name="Grube M."/>
            <person name="Sun H."/>
            <person name="Han J."/>
            <person name="Sharma A."/>
            <person name="Chiniquy J."/>
            <person name="Ngan C.Y."/>
            <person name="Lipzen A."/>
            <person name="Barry K."/>
            <person name="Grigoriev I.V."/>
            <person name="Gunde-Cimerman N."/>
        </authorList>
    </citation>
    <scope>NUCLEOTIDE SEQUENCE [LARGE SCALE GENOMIC DNA]</scope>
    <source>
        <strain evidence="1 2">CBS 147.97</strain>
    </source>
</reference>
<dbReference type="RefSeq" id="XP_013426928.1">
    <property type="nucleotide sequence ID" value="XM_013571474.1"/>
</dbReference>
<evidence type="ECO:0000313" key="1">
    <source>
        <dbReference type="EMBL" id="KEQ72787.1"/>
    </source>
</evidence>
<keyword evidence="2" id="KW-1185">Reference proteome</keyword>
<proteinExistence type="predicted"/>
<dbReference type="Proteomes" id="UP000027730">
    <property type="component" value="Unassembled WGS sequence"/>
</dbReference>
<dbReference type="OrthoDB" id="6105938at2759"/>
<gene>
    <name evidence="1" type="ORF">M436DRAFT_20219</name>
</gene>